<dbReference type="Proteomes" id="UP001477947">
    <property type="component" value="Chromosome"/>
</dbReference>
<evidence type="ECO:0000313" key="1">
    <source>
        <dbReference type="EMBL" id="XAM42077.1"/>
    </source>
</evidence>
<reference evidence="1 2" key="1">
    <citation type="submission" date="2024-04" db="EMBL/GenBank/DDBJ databases">
        <title>Isolation and characterization of novel acetogenic strains of the genera Terrisporobacter and Acetoanaerobium.</title>
        <authorList>
            <person name="Boeer T."/>
            <person name="Schueler M.A."/>
            <person name="Lueschen A."/>
            <person name="Eysell L."/>
            <person name="Droege J."/>
            <person name="Heinemann M."/>
            <person name="Engelhardt L."/>
            <person name="Basen M."/>
            <person name="Daniel R."/>
        </authorList>
    </citation>
    <scope>NUCLEOTIDE SEQUENCE [LARGE SCALE GENOMIC DNA]</scope>
    <source>
        <strain evidence="1 2">ELB</strain>
    </source>
</reference>
<evidence type="ECO:0000313" key="2">
    <source>
        <dbReference type="Proteomes" id="UP001477947"/>
    </source>
</evidence>
<protein>
    <submittedName>
        <fullName evidence="1">Uncharacterized protein</fullName>
    </submittedName>
</protein>
<accession>A0ABZ3FE47</accession>
<keyword evidence="2" id="KW-1185">Reference proteome</keyword>
<proteinExistence type="predicted"/>
<organism evidence="1 2">
    <name type="scientific">Terrisporobacter petrolearius</name>
    <dbReference type="NCBI Taxonomy" id="1460447"/>
    <lineage>
        <taxon>Bacteria</taxon>
        <taxon>Bacillati</taxon>
        <taxon>Bacillota</taxon>
        <taxon>Clostridia</taxon>
        <taxon>Peptostreptococcales</taxon>
        <taxon>Peptostreptococcaceae</taxon>
        <taxon>Terrisporobacter</taxon>
    </lineage>
</organism>
<sequence>MTKEEIIFNMDENSLDFFIKIEEEKNLHKKKELEE</sequence>
<name>A0ABZ3FE47_9FIRM</name>
<dbReference type="EMBL" id="CP154622">
    <property type="protein sequence ID" value="XAM42077.1"/>
    <property type="molecule type" value="Genomic_DNA"/>
</dbReference>
<gene>
    <name evidence="1" type="ORF">TPELB_23900</name>
</gene>